<reference evidence="3 5" key="1">
    <citation type="submission" date="2018-08" db="EMBL/GenBank/DDBJ databases">
        <title>Murine metabolic-syndrome-specific gut microbial biobank.</title>
        <authorList>
            <person name="Liu C."/>
        </authorList>
    </citation>
    <scope>NUCLEOTIDE SEQUENCE [LARGE SCALE GENOMIC DNA]</scope>
    <source>
        <strain evidence="3 5">X69</strain>
    </source>
</reference>
<organism evidence="3 5">
    <name type="scientific">Anaerotruncus colihominis</name>
    <dbReference type="NCBI Taxonomy" id="169435"/>
    <lineage>
        <taxon>Bacteria</taxon>
        <taxon>Bacillati</taxon>
        <taxon>Bacillota</taxon>
        <taxon>Clostridia</taxon>
        <taxon>Eubacteriales</taxon>
        <taxon>Oscillospiraceae</taxon>
        <taxon>Anaerotruncus</taxon>
    </lineage>
</organism>
<dbReference type="RefSeq" id="WP_160210881.1">
    <property type="nucleotide sequence ID" value="NZ_CAMUSJ010000073.1"/>
</dbReference>
<dbReference type="PROSITE" id="PS50894">
    <property type="entry name" value="HPT"/>
    <property type="match status" value="1"/>
</dbReference>
<dbReference type="SUPFAM" id="SSF47226">
    <property type="entry name" value="Histidine-containing phosphotransfer domain, HPT domain"/>
    <property type="match status" value="1"/>
</dbReference>
<evidence type="ECO:0000313" key="5">
    <source>
        <dbReference type="Proteomes" id="UP000446348"/>
    </source>
</evidence>
<name>A0A845RKV5_9FIRM</name>
<feature type="domain" description="HPt" evidence="2">
    <location>
        <begin position="20"/>
        <end position="115"/>
    </location>
</feature>
<dbReference type="Proteomes" id="UP000462501">
    <property type="component" value="Unassembled WGS sequence"/>
</dbReference>
<feature type="modified residue" description="Phosphohistidine" evidence="1">
    <location>
        <position position="61"/>
    </location>
</feature>
<dbReference type="InterPro" id="IPR036641">
    <property type="entry name" value="HPT_dom_sf"/>
</dbReference>
<gene>
    <name evidence="3" type="ORF">D3Z39_15205</name>
    <name evidence="4" type="ORF">FMM72_04100</name>
</gene>
<dbReference type="Proteomes" id="UP000446348">
    <property type="component" value="Unassembled WGS sequence"/>
</dbReference>
<evidence type="ECO:0000313" key="3">
    <source>
        <dbReference type="EMBL" id="NBI80183.1"/>
    </source>
</evidence>
<dbReference type="Pfam" id="PF01627">
    <property type="entry name" value="Hpt"/>
    <property type="match status" value="1"/>
</dbReference>
<evidence type="ECO:0000259" key="2">
    <source>
        <dbReference type="PROSITE" id="PS50894"/>
    </source>
</evidence>
<dbReference type="AlphaFoldDB" id="A0A845RKV5"/>
<proteinExistence type="predicted"/>
<dbReference type="OrthoDB" id="1669200at2"/>
<sequence>MEFGQLLRDIGVDEKATLERFNGMSDLLKTFILKFPADPTYERLVNAIEGGVFEDMEREVHTLKGVTANLGISGLNAFCSEYLDCLRQHKTAPLPNLYQRIQEEYARVVKLINEYHS</sequence>
<dbReference type="EMBL" id="QXWZ01000036">
    <property type="protein sequence ID" value="NBI80183.1"/>
    <property type="molecule type" value="Genomic_DNA"/>
</dbReference>
<keyword evidence="1" id="KW-0597">Phosphoprotein</keyword>
<evidence type="ECO:0000256" key="1">
    <source>
        <dbReference type="PROSITE-ProRule" id="PRU00110"/>
    </source>
</evidence>
<evidence type="ECO:0000313" key="4">
    <source>
        <dbReference type="EMBL" id="NDO38437.1"/>
    </source>
</evidence>
<dbReference type="Gene3D" id="1.20.120.160">
    <property type="entry name" value="HPT domain"/>
    <property type="match status" value="1"/>
</dbReference>
<reference evidence="4 6" key="2">
    <citation type="submission" date="2019-06" db="EMBL/GenBank/DDBJ databases">
        <title>Draft genome sequences of 15 bacterial species constituting the stable defined intestinal microbiota of the GM15 gnotobiotic mouse model.</title>
        <authorList>
            <person name="Elie C."/>
            <person name="Mathieu A."/>
            <person name="Saliou A."/>
            <person name="Darnaud M."/>
            <person name="Leulier F."/>
            <person name="Tamellini A."/>
        </authorList>
    </citation>
    <scope>NUCLEOTIDE SEQUENCE [LARGE SCALE GENOMIC DNA]</scope>
    <source>
        <strain evidence="4 6">JM4-15</strain>
    </source>
</reference>
<dbReference type="EMBL" id="VIQT01000008">
    <property type="protein sequence ID" value="NDO38437.1"/>
    <property type="molecule type" value="Genomic_DNA"/>
</dbReference>
<dbReference type="InterPro" id="IPR008207">
    <property type="entry name" value="Sig_transdc_His_kin_Hpt_dom"/>
</dbReference>
<accession>A0A845RKV5</accession>
<comment type="caution">
    <text evidence="3">The sequence shown here is derived from an EMBL/GenBank/DDBJ whole genome shotgun (WGS) entry which is preliminary data.</text>
</comment>
<evidence type="ECO:0000313" key="6">
    <source>
        <dbReference type="Proteomes" id="UP000462501"/>
    </source>
</evidence>
<protein>
    <submittedName>
        <fullName evidence="3">Hpt domain-containing protein</fullName>
    </submittedName>
</protein>
<dbReference type="GO" id="GO:0000160">
    <property type="term" value="P:phosphorelay signal transduction system"/>
    <property type="evidence" value="ECO:0007669"/>
    <property type="project" value="InterPro"/>
</dbReference>